<dbReference type="PANTHER" id="PTHR14379:SF6">
    <property type="entry name" value="EMB|CAB71880.1"/>
    <property type="match status" value="1"/>
</dbReference>
<dbReference type="InterPro" id="IPR024768">
    <property type="entry name" value="Marf1"/>
</dbReference>
<dbReference type="GO" id="GO:0004540">
    <property type="term" value="F:RNA nuclease activity"/>
    <property type="evidence" value="ECO:0007669"/>
    <property type="project" value="InterPro"/>
</dbReference>
<dbReference type="Pfam" id="PF01936">
    <property type="entry name" value="NYN"/>
    <property type="match status" value="1"/>
</dbReference>
<feature type="region of interest" description="Disordered" evidence="1">
    <location>
        <begin position="569"/>
        <end position="600"/>
    </location>
</feature>
<dbReference type="GO" id="GO:0010468">
    <property type="term" value="P:regulation of gene expression"/>
    <property type="evidence" value="ECO:0007669"/>
    <property type="project" value="InterPro"/>
</dbReference>
<sequence>MRPRLRKNQLLALQARDWSSYCGGYQRQWQGPGEESRNVKVSVWWDFENCPVPAGIDASELAPAITEAVRASGIKGPLRINAFGDVLRFSKPNQHSLPHTGIHFTHIPGGKNNADRFLLVDLMDWVSQNPPPAHLFLISGDRDFAGTLHRLRMNNYNILLASPDNAPHVLCSAATISWHWSSLVKGEYLSRKHFNPPPLTLLASSYGNCKVTLQNPFSAVQHSTSSPKADICQPSSDLMLDAFSKSVVRQIWCILRSHPKGILIGDLRAELTKHNVSFGKSFYGYKSFSRFISSVPQVELEPLGNGNFRVCLVPSESPKPFEGSALESMKYAVKVYERGSAATPKVNGEDKDKAREANGTPLTASSHERSMHDDSKSFQPVTSQVKPVVEYVDAKSSLSLVERRVPQPPNELQKSSLCSVKVVDMSTAQLSKIQPPLKSKSSSDDDIFESEDASHKIQEKYTTSRNHSAGNDQTAVEDIGTANYESGNFRATNKFENPTRKEVDEVCHRPYSSPVDDSLVDKKPGGSDETYRKGPTFFVWAKNWWQFWKGNPKSGDSIAHQNKVVSHFEDSNSSELNQTVQTVSDFEEPKLLELENNATN</sequence>
<proteinExistence type="predicted"/>
<dbReference type="Pfam" id="PF12872">
    <property type="entry name" value="OST-HTH"/>
    <property type="match status" value="1"/>
</dbReference>
<comment type="caution">
    <text evidence="3">The sequence shown here is derived from an EMBL/GenBank/DDBJ whole genome shotgun (WGS) entry which is preliminary data.</text>
</comment>
<gene>
    <name evidence="3" type="ORF">CR513_51571</name>
</gene>
<feature type="domain" description="HTH OST-type" evidence="2">
    <location>
        <begin position="243"/>
        <end position="314"/>
    </location>
</feature>
<evidence type="ECO:0000259" key="2">
    <source>
        <dbReference type="PROSITE" id="PS51644"/>
    </source>
</evidence>
<dbReference type="EMBL" id="QJKJ01012152">
    <property type="protein sequence ID" value="RDX69329.1"/>
    <property type="molecule type" value="Genomic_DNA"/>
</dbReference>
<evidence type="ECO:0000313" key="3">
    <source>
        <dbReference type="EMBL" id="RDX69329.1"/>
    </source>
</evidence>
<dbReference type="STRING" id="157652.A0A371ETQ5"/>
<reference evidence="3" key="1">
    <citation type="submission" date="2018-05" db="EMBL/GenBank/DDBJ databases">
        <title>Draft genome of Mucuna pruriens seed.</title>
        <authorList>
            <person name="Nnadi N.E."/>
            <person name="Vos R."/>
            <person name="Hasami M.H."/>
            <person name="Devisetty U.K."/>
            <person name="Aguiy J.C."/>
        </authorList>
    </citation>
    <scope>NUCLEOTIDE SEQUENCE [LARGE SCALE GENOMIC DNA]</scope>
    <source>
        <strain evidence="3">JCA_2017</strain>
    </source>
</reference>
<dbReference type="OrthoDB" id="549353at2759"/>
<feature type="compositionally biased region" description="Polar residues" evidence="1">
    <location>
        <begin position="571"/>
        <end position="584"/>
    </location>
</feature>
<dbReference type="InterPro" id="IPR021139">
    <property type="entry name" value="NYN"/>
</dbReference>
<dbReference type="GO" id="GO:0005777">
    <property type="term" value="C:peroxisome"/>
    <property type="evidence" value="ECO:0007669"/>
    <property type="project" value="InterPro"/>
</dbReference>
<evidence type="ECO:0000313" key="4">
    <source>
        <dbReference type="Proteomes" id="UP000257109"/>
    </source>
</evidence>
<feature type="compositionally biased region" description="Basic and acidic residues" evidence="1">
    <location>
        <begin position="347"/>
        <end position="356"/>
    </location>
</feature>
<dbReference type="InterPro" id="IPR041966">
    <property type="entry name" value="LOTUS-like"/>
</dbReference>
<organism evidence="3 4">
    <name type="scientific">Mucuna pruriens</name>
    <name type="common">Velvet bean</name>
    <name type="synonym">Dolichos pruriens</name>
    <dbReference type="NCBI Taxonomy" id="157652"/>
    <lineage>
        <taxon>Eukaryota</taxon>
        <taxon>Viridiplantae</taxon>
        <taxon>Streptophyta</taxon>
        <taxon>Embryophyta</taxon>
        <taxon>Tracheophyta</taxon>
        <taxon>Spermatophyta</taxon>
        <taxon>Magnoliopsida</taxon>
        <taxon>eudicotyledons</taxon>
        <taxon>Gunneridae</taxon>
        <taxon>Pentapetalae</taxon>
        <taxon>rosids</taxon>
        <taxon>fabids</taxon>
        <taxon>Fabales</taxon>
        <taxon>Fabaceae</taxon>
        <taxon>Papilionoideae</taxon>
        <taxon>50 kb inversion clade</taxon>
        <taxon>NPAAA clade</taxon>
        <taxon>indigoferoid/millettioid clade</taxon>
        <taxon>Phaseoleae</taxon>
        <taxon>Mucuna</taxon>
    </lineage>
</organism>
<name>A0A371ETQ5_MUCPR</name>
<dbReference type="CDD" id="cd08824">
    <property type="entry name" value="LOTUS"/>
    <property type="match status" value="1"/>
</dbReference>
<dbReference type="Gene3D" id="3.30.420.610">
    <property type="entry name" value="LOTUS domain-like"/>
    <property type="match status" value="1"/>
</dbReference>
<feature type="non-terminal residue" evidence="3">
    <location>
        <position position="1"/>
    </location>
</feature>
<accession>A0A371ETQ5</accession>
<keyword evidence="4" id="KW-1185">Reference proteome</keyword>
<dbReference type="PROSITE" id="PS51644">
    <property type="entry name" value="HTH_OST"/>
    <property type="match status" value="1"/>
</dbReference>
<dbReference type="CDD" id="cd10910">
    <property type="entry name" value="PIN_limkain_b1_N_like"/>
    <property type="match status" value="1"/>
</dbReference>
<dbReference type="PANTHER" id="PTHR14379">
    <property type="entry name" value="LIMKAIN B LKAP"/>
    <property type="match status" value="1"/>
</dbReference>
<evidence type="ECO:0000256" key="1">
    <source>
        <dbReference type="SAM" id="MobiDB-lite"/>
    </source>
</evidence>
<dbReference type="Gene3D" id="3.40.50.1010">
    <property type="entry name" value="5'-nuclease"/>
    <property type="match status" value="1"/>
</dbReference>
<feature type="region of interest" description="Disordered" evidence="1">
    <location>
        <begin position="432"/>
        <end position="472"/>
    </location>
</feature>
<dbReference type="Proteomes" id="UP000257109">
    <property type="component" value="Unassembled WGS sequence"/>
</dbReference>
<feature type="compositionally biased region" description="Polar residues" evidence="1">
    <location>
        <begin position="460"/>
        <end position="472"/>
    </location>
</feature>
<dbReference type="AlphaFoldDB" id="A0A371ETQ5"/>
<feature type="region of interest" description="Disordered" evidence="1">
    <location>
        <begin position="343"/>
        <end position="381"/>
    </location>
</feature>
<dbReference type="InterPro" id="IPR025605">
    <property type="entry name" value="OST-HTH/LOTUS_dom"/>
</dbReference>
<protein>
    <recommendedName>
        <fullName evidence="2">HTH OST-type domain-containing protein</fullName>
    </recommendedName>
</protein>
<feature type="compositionally biased region" description="Basic and acidic residues" evidence="1">
    <location>
        <begin position="366"/>
        <end position="376"/>
    </location>
</feature>